<dbReference type="AlphaFoldDB" id="A0A1D9QKM1"/>
<feature type="region of interest" description="Disordered" evidence="1">
    <location>
        <begin position="1"/>
        <end position="28"/>
    </location>
</feature>
<protein>
    <submittedName>
        <fullName evidence="2">Uncharacterized protein</fullName>
    </submittedName>
</protein>
<name>A0A1D9QKM1_SCLS1</name>
<sequence>MADTTATPRSRPTSMSSQKSASPVNHNVTSSRDNLAYISDVLKVAGGFSETVDDGYLVENIPGALRDAGKVWRDFYNGNIESDDPFAWPVHALLAEVEAIDFGWESFAESRDEAVANIKEQVESSRLVFQNELDRLREVQAKNRNGTSWKRLGKILLLDDPYESRAHFDAKNFANITGNIQNYISTWRATSIPQLSYRLTSTKRGPTGGLPGKMNEVREKWPMKSVWRFESAPVDELEEVREKAINILKRADTMYGGFLSAIHLLDLAAETQKWNGFGEEHLVELLDVFEKTIRRFQEAEWNVREKQLTRNS</sequence>
<dbReference type="OMA" id="WVIRERL"/>
<reference evidence="3" key="1">
    <citation type="journal article" date="2017" name="Genome Biol. Evol.">
        <title>The complete genome sequence of the phytopathogenic fungus Sclerotinia sclerotiorum reveals insights into the genome architecture of broad host range pathogens.</title>
        <authorList>
            <person name="Derbyshire M."/>
            <person name="Denton-Giles M."/>
            <person name="Hegedus D."/>
            <person name="Seifbarghy S."/>
            <person name="Rollins J."/>
            <person name="van Kan J."/>
            <person name="Seidl M.F."/>
            <person name="Faino L."/>
            <person name="Mbengue M."/>
            <person name="Navaud O."/>
            <person name="Raffaele S."/>
            <person name="Hammond-Kosack K."/>
            <person name="Heard S."/>
            <person name="Oliver R."/>
        </authorList>
    </citation>
    <scope>NUCLEOTIDE SEQUENCE [LARGE SCALE GENOMIC DNA]</scope>
    <source>
        <strain evidence="3">ATCC 18683 / 1980 / Ss-1</strain>
    </source>
</reference>
<organism evidence="2 3">
    <name type="scientific">Sclerotinia sclerotiorum (strain ATCC 18683 / 1980 / Ss-1)</name>
    <name type="common">White mold</name>
    <name type="synonym">Whetzelinia sclerotiorum</name>
    <dbReference type="NCBI Taxonomy" id="665079"/>
    <lineage>
        <taxon>Eukaryota</taxon>
        <taxon>Fungi</taxon>
        <taxon>Dikarya</taxon>
        <taxon>Ascomycota</taxon>
        <taxon>Pezizomycotina</taxon>
        <taxon>Leotiomycetes</taxon>
        <taxon>Helotiales</taxon>
        <taxon>Sclerotiniaceae</taxon>
        <taxon>Sclerotinia</taxon>
    </lineage>
</organism>
<accession>A0A1D9QKM1</accession>
<dbReference type="Proteomes" id="UP000177798">
    <property type="component" value="Chromosome 15"/>
</dbReference>
<dbReference type="KEGG" id="ssl:SS1G_13403"/>
<dbReference type="VEuPathDB" id="FungiDB:sscle_15g102460"/>
<dbReference type="EMBL" id="CP017828">
    <property type="protein sequence ID" value="APA15476.1"/>
    <property type="molecule type" value="Genomic_DNA"/>
</dbReference>
<evidence type="ECO:0000256" key="1">
    <source>
        <dbReference type="SAM" id="MobiDB-lite"/>
    </source>
</evidence>
<gene>
    <name evidence="2" type="ORF">sscle_15g102460</name>
</gene>
<evidence type="ECO:0000313" key="2">
    <source>
        <dbReference type="EMBL" id="APA15476.1"/>
    </source>
</evidence>
<dbReference type="RefSeq" id="XP_001585519.1">
    <property type="nucleotide sequence ID" value="XM_001585469.1"/>
</dbReference>
<proteinExistence type="predicted"/>
<dbReference type="OrthoDB" id="3542960at2759"/>
<evidence type="ECO:0000313" key="3">
    <source>
        <dbReference type="Proteomes" id="UP000177798"/>
    </source>
</evidence>